<dbReference type="InterPro" id="IPR013815">
    <property type="entry name" value="ATP_grasp_subdomain_1"/>
</dbReference>
<evidence type="ECO:0000313" key="3">
    <source>
        <dbReference type="EMBL" id="RDE52120.1"/>
    </source>
</evidence>
<keyword evidence="1" id="KW-0067">ATP-binding</keyword>
<dbReference type="SUPFAM" id="SSF56059">
    <property type="entry name" value="Glutathione synthetase ATP-binding domain-like"/>
    <property type="match status" value="1"/>
</dbReference>
<protein>
    <recommendedName>
        <fullName evidence="2">ATP-grasp domain-containing protein</fullName>
    </recommendedName>
</protein>
<proteinExistence type="predicted"/>
<dbReference type="Gene3D" id="3.40.50.20">
    <property type="match status" value="1"/>
</dbReference>
<evidence type="ECO:0000256" key="1">
    <source>
        <dbReference type="PROSITE-ProRule" id="PRU00409"/>
    </source>
</evidence>
<dbReference type="Gene3D" id="3.30.470.20">
    <property type="entry name" value="ATP-grasp fold, B domain"/>
    <property type="match status" value="1"/>
</dbReference>
<reference evidence="3 4" key="1">
    <citation type="submission" date="2018-05" db="EMBL/GenBank/DDBJ databases">
        <title>Integrated omic analyses show evidence that a Ca. Accumulibacter phosphatis strain performs denitrification under micro-aerobic conditions.</title>
        <authorList>
            <person name="Camejo P.Y."/>
            <person name="Katherine M.D."/>
            <person name="Daniel N.R."/>
        </authorList>
    </citation>
    <scope>NUCLEOTIDE SEQUENCE [LARGE SCALE GENOMIC DNA]</scope>
    <source>
        <strain evidence="3">UW-LDO-IC</strain>
    </source>
</reference>
<accession>A0A369XRU9</accession>
<name>A0A369XRU9_9PROT</name>
<gene>
    <name evidence="3" type="ORF">DVS81_02495</name>
</gene>
<dbReference type="Proteomes" id="UP000253831">
    <property type="component" value="Unassembled WGS sequence"/>
</dbReference>
<keyword evidence="1" id="KW-0547">Nucleotide-binding</keyword>
<evidence type="ECO:0000259" key="2">
    <source>
        <dbReference type="PROSITE" id="PS50975"/>
    </source>
</evidence>
<organism evidence="3 4">
    <name type="scientific">Candidatus Accumulibacter meliphilus</name>
    <dbReference type="NCBI Taxonomy" id="2211374"/>
    <lineage>
        <taxon>Bacteria</taxon>
        <taxon>Pseudomonadati</taxon>
        <taxon>Pseudomonadota</taxon>
        <taxon>Betaproteobacteria</taxon>
        <taxon>Candidatus Accumulibacter</taxon>
    </lineage>
</organism>
<dbReference type="PROSITE" id="PS50975">
    <property type="entry name" value="ATP_GRASP"/>
    <property type="match status" value="1"/>
</dbReference>
<comment type="caution">
    <text evidence="3">The sequence shown here is derived from an EMBL/GenBank/DDBJ whole genome shotgun (WGS) entry which is preliminary data.</text>
</comment>
<dbReference type="Gene3D" id="3.30.1490.20">
    <property type="entry name" value="ATP-grasp fold, A domain"/>
    <property type="match status" value="1"/>
</dbReference>
<evidence type="ECO:0000313" key="4">
    <source>
        <dbReference type="Proteomes" id="UP000253831"/>
    </source>
</evidence>
<feature type="domain" description="ATP-grasp" evidence="2">
    <location>
        <begin position="120"/>
        <end position="177"/>
    </location>
</feature>
<dbReference type="GO" id="GO:0005524">
    <property type="term" value="F:ATP binding"/>
    <property type="evidence" value="ECO:0007669"/>
    <property type="project" value="UniProtKB-UniRule"/>
</dbReference>
<dbReference type="AlphaFoldDB" id="A0A369XRU9"/>
<dbReference type="GO" id="GO:0046872">
    <property type="term" value="F:metal ion binding"/>
    <property type="evidence" value="ECO:0007669"/>
    <property type="project" value="InterPro"/>
</dbReference>
<sequence>MKKRLIITSVGSLVGQNVLDTLHGRREHVLIIGTNSIVEAANNFRCDKAYLVPPAACTADYVAALCSLIANERPDLVIPGRDDDIVILADLKAQLPAYSESLLVGSGHFARVMDDKVKSYAFARQYELPFSPTLLSAGAGIESDLQQMVEVFGFPLIAKPVAGNGSRGVWIVTNEQQLGQVSREPGYAIQPLLGDKPDLTMDTRFGLPFVWQVPEDNLFAAQVLIDRQGKIFDMIGFVSRMVAGRCEQLRRCIDPGLLRITRRFAEAAVEEGWRGPFNLQLKRDPTHGFQAIEMNGRFSGGTSARYYLGFDEVGKIVNLWTDSQSVADSSRPQGTDLVTKILTDFPIRNADMEQMSANFVWERLAHT</sequence>
<dbReference type="EMBL" id="QPGA01000002">
    <property type="protein sequence ID" value="RDE52120.1"/>
    <property type="molecule type" value="Genomic_DNA"/>
</dbReference>
<dbReference type="InterPro" id="IPR011761">
    <property type="entry name" value="ATP-grasp"/>
</dbReference>